<dbReference type="Proteomes" id="UP000051952">
    <property type="component" value="Unassembled WGS sequence"/>
</dbReference>
<dbReference type="VEuPathDB" id="TriTrypDB:BSAL_90185"/>
<name>A0A0S4JBX8_BODSA</name>
<organism evidence="1 2">
    <name type="scientific">Bodo saltans</name>
    <name type="common">Flagellated protozoan</name>
    <dbReference type="NCBI Taxonomy" id="75058"/>
    <lineage>
        <taxon>Eukaryota</taxon>
        <taxon>Discoba</taxon>
        <taxon>Euglenozoa</taxon>
        <taxon>Kinetoplastea</taxon>
        <taxon>Metakinetoplastina</taxon>
        <taxon>Eubodonida</taxon>
        <taxon>Bodonidae</taxon>
        <taxon>Bodo</taxon>
    </lineage>
</organism>
<reference evidence="2" key="1">
    <citation type="submission" date="2015-09" db="EMBL/GenBank/DDBJ databases">
        <authorList>
            <consortium name="Pathogen Informatics"/>
        </authorList>
    </citation>
    <scope>NUCLEOTIDE SEQUENCE [LARGE SCALE GENOMIC DNA]</scope>
    <source>
        <strain evidence="2">Lake Konstanz</strain>
    </source>
</reference>
<dbReference type="EMBL" id="CYKH01001175">
    <property type="protein sequence ID" value="CUG85590.1"/>
    <property type="molecule type" value="Genomic_DNA"/>
</dbReference>
<sequence>MTRTCQKFPSFRMNRKARADGPLHVVGRTHLCTPANAYFFERIPQSGYWRRRRYRAHNKGTDTVRCSRGRRCMNRKARADGPLHVVGRTHLCTPANAYFFERIPQSGYWRRRRYRAHNKGTDTVRCSRGRRYRAQGGACVFTISHPHTLVCTLAVSWSGEKLGVVGLKTCATSVITHFRNTSKSVRNPRFTFEENIVLIFHR</sequence>
<keyword evidence="2" id="KW-1185">Reference proteome</keyword>
<protein>
    <submittedName>
        <fullName evidence="1">Uncharacterized protein</fullName>
    </submittedName>
</protein>
<proteinExistence type="predicted"/>
<dbReference type="AlphaFoldDB" id="A0A0S4JBX8"/>
<accession>A0A0S4JBX8</accession>
<evidence type="ECO:0000313" key="1">
    <source>
        <dbReference type="EMBL" id="CUG85590.1"/>
    </source>
</evidence>
<gene>
    <name evidence="1" type="ORF">BSAL_90185</name>
</gene>
<evidence type="ECO:0000313" key="2">
    <source>
        <dbReference type="Proteomes" id="UP000051952"/>
    </source>
</evidence>